<comment type="catalytic activity">
    <reaction evidence="1 7">
        <text>a ribonucleoside 5'-phosphate + H2O = a ribonucleoside + phosphate</text>
        <dbReference type="Rhea" id="RHEA:12484"/>
        <dbReference type="ChEBI" id="CHEBI:15377"/>
        <dbReference type="ChEBI" id="CHEBI:18254"/>
        <dbReference type="ChEBI" id="CHEBI:43474"/>
        <dbReference type="ChEBI" id="CHEBI:58043"/>
        <dbReference type="EC" id="3.1.3.5"/>
    </reaction>
</comment>
<dbReference type="SUPFAM" id="SSF64167">
    <property type="entry name" value="SurE-like"/>
    <property type="match status" value="1"/>
</dbReference>
<dbReference type="EC" id="3.1.3.5" evidence="7"/>
<evidence type="ECO:0000256" key="5">
    <source>
        <dbReference type="ARBA" id="ARBA00022741"/>
    </source>
</evidence>
<organism evidence="9 10">
    <name type="scientific">Candidatus Protochlamydia naegleriophila</name>
    <dbReference type="NCBI Taxonomy" id="389348"/>
    <lineage>
        <taxon>Bacteria</taxon>
        <taxon>Pseudomonadati</taxon>
        <taxon>Chlamydiota</taxon>
        <taxon>Chlamydiia</taxon>
        <taxon>Parachlamydiales</taxon>
        <taxon>Parachlamydiaceae</taxon>
        <taxon>Candidatus Protochlamydia</taxon>
    </lineage>
</organism>
<feature type="binding site" evidence="7">
    <location>
        <position position="43"/>
    </location>
    <ligand>
        <name>a divalent metal cation</name>
        <dbReference type="ChEBI" id="CHEBI:60240"/>
    </ligand>
</feature>
<comment type="cofactor">
    <cofactor evidence="7">
        <name>a divalent metal cation</name>
        <dbReference type="ChEBI" id="CHEBI:60240"/>
    </cofactor>
    <text evidence="7">Binds 1 divalent metal cation per subunit.</text>
</comment>
<evidence type="ECO:0000256" key="4">
    <source>
        <dbReference type="ARBA" id="ARBA00022723"/>
    </source>
</evidence>
<dbReference type="Gene3D" id="3.40.1210.10">
    <property type="entry name" value="Survival protein SurE-like phosphatase/nucleotidase"/>
    <property type="match status" value="1"/>
</dbReference>
<dbReference type="Proteomes" id="UP000069902">
    <property type="component" value="Chromosome cPNK"/>
</dbReference>
<dbReference type="GO" id="GO:0005737">
    <property type="term" value="C:cytoplasm"/>
    <property type="evidence" value="ECO:0007669"/>
    <property type="project" value="UniProtKB-SubCell"/>
</dbReference>
<feature type="binding site" evidence="7">
    <location>
        <position position="13"/>
    </location>
    <ligand>
        <name>a divalent metal cation</name>
        <dbReference type="ChEBI" id="CHEBI:60240"/>
    </ligand>
</feature>
<dbReference type="FunCoup" id="A0A0U5JCX2">
    <property type="interactions" value="148"/>
</dbReference>
<dbReference type="KEGG" id="pnl:PNK_1342"/>
<evidence type="ECO:0000256" key="3">
    <source>
        <dbReference type="ARBA" id="ARBA00022490"/>
    </source>
</evidence>
<dbReference type="HAMAP" id="MF_00060">
    <property type="entry name" value="SurE"/>
    <property type="match status" value="1"/>
</dbReference>
<dbReference type="Pfam" id="PF01975">
    <property type="entry name" value="SurE"/>
    <property type="match status" value="1"/>
</dbReference>
<evidence type="ECO:0000313" key="10">
    <source>
        <dbReference type="Proteomes" id="UP000069902"/>
    </source>
</evidence>
<evidence type="ECO:0000313" key="9">
    <source>
        <dbReference type="EMBL" id="CUI16957.1"/>
    </source>
</evidence>
<feature type="domain" description="Survival protein SurE-like phosphatase/nucleotidase" evidence="8">
    <location>
        <begin position="7"/>
        <end position="192"/>
    </location>
</feature>
<protein>
    <recommendedName>
        <fullName evidence="7">5'-nucleotidase SurE</fullName>
        <ecNumber evidence="7">3.1.3.5</ecNumber>
    </recommendedName>
    <alternativeName>
        <fullName evidence="7">Nucleoside 5'-monophosphate phosphohydrolase</fullName>
    </alternativeName>
</protein>
<accession>A0A0U5JCX2</accession>
<dbReference type="PATRIC" id="fig|389348.3.peg.1501"/>
<dbReference type="GO" id="GO:0004309">
    <property type="term" value="F:exopolyphosphatase activity"/>
    <property type="evidence" value="ECO:0007669"/>
    <property type="project" value="TreeGrafter"/>
</dbReference>
<dbReference type="GO" id="GO:0046872">
    <property type="term" value="F:metal ion binding"/>
    <property type="evidence" value="ECO:0007669"/>
    <property type="project" value="UniProtKB-UniRule"/>
</dbReference>
<reference evidence="10" key="1">
    <citation type="submission" date="2015-09" db="EMBL/GenBank/DDBJ databases">
        <authorList>
            <person name="Bertelli C."/>
        </authorList>
    </citation>
    <scope>NUCLEOTIDE SEQUENCE [LARGE SCALE GENOMIC DNA]</scope>
    <source>
        <strain evidence="10">KNic</strain>
    </source>
</reference>
<evidence type="ECO:0000256" key="2">
    <source>
        <dbReference type="ARBA" id="ARBA00011062"/>
    </source>
</evidence>
<proteinExistence type="inferred from homology"/>
<feature type="binding site" evidence="7">
    <location>
        <position position="100"/>
    </location>
    <ligand>
        <name>a divalent metal cation</name>
        <dbReference type="ChEBI" id="CHEBI:60240"/>
    </ligand>
</feature>
<dbReference type="InterPro" id="IPR036523">
    <property type="entry name" value="SurE-like_sf"/>
</dbReference>
<dbReference type="RefSeq" id="WP_059062373.1">
    <property type="nucleotide sequence ID" value="NZ_LN879502.1"/>
</dbReference>
<dbReference type="GO" id="GO:0008253">
    <property type="term" value="F:5'-nucleotidase activity"/>
    <property type="evidence" value="ECO:0007669"/>
    <property type="project" value="UniProtKB-UniRule"/>
</dbReference>
<evidence type="ECO:0000256" key="1">
    <source>
        <dbReference type="ARBA" id="ARBA00000815"/>
    </source>
</evidence>
<dbReference type="InterPro" id="IPR002828">
    <property type="entry name" value="SurE-like_Pase/nucleotidase"/>
</dbReference>
<dbReference type="PANTHER" id="PTHR30457:SF12">
    <property type="entry name" value="5'_3'-NUCLEOTIDASE SURE"/>
    <property type="match status" value="1"/>
</dbReference>
<keyword evidence="10" id="KW-1185">Reference proteome</keyword>
<name>A0A0U5JCX2_9BACT</name>
<dbReference type="GO" id="GO:0008254">
    <property type="term" value="F:3'-nucleotidase activity"/>
    <property type="evidence" value="ECO:0007669"/>
    <property type="project" value="TreeGrafter"/>
</dbReference>
<evidence type="ECO:0000256" key="7">
    <source>
        <dbReference type="HAMAP-Rule" id="MF_00060"/>
    </source>
</evidence>
<dbReference type="InParanoid" id="A0A0U5JCX2"/>
<keyword evidence="4 7" id="KW-0479">Metal-binding</keyword>
<dbReference type="EMBL" id="LN879502">
    <property type="protein sequence ID" value="CUI16957.1"/>
    <property type="molecule type" value="Genomic_DNA"/>
</dbReference>
<keyword evidence="6 7" id="KW-0378">Hydrolase</keyword>
<dbReference type="STRING" id="389348.PNK_1342"/>
<comment type="subcellular location">
    <subcellularLocation>
        <location evidence="7">Cytoplasm</location>
    </subcellularLocation>
</comment>
<dbReference type="AlphaFoldDB" id="A0A0U5JCX2"/>
<comment type="function">
    <text evidence="7">Nucleotidase that shows phosphatase activity on nucleoside 5'-monophosphates.</text>
</comment>
<gene>
    <name evidence="7 9" type="primary">surE</name>
    <name evidence="9" type="ORF">PNK_1342</name>
</gene>
<comment type="similarity">
    <text evidence="2 7">Belongs to the SurE nucleotidase family.</text>
</comment>
<keyword evidence="3 7" id="KW-0963">Cytoplasm</keyword>
<keyword evidence="5 7" id="KW-0547">Nucleotide-binding</keyword>
<sequence length="263" mass="28844">MTERPFILITNDDGVHATGIKHLWQAVQGMADLAVVAPAGEQSAVSLSITVRHPLHIAKVEWATLQASTWSVNGTPADCVKLALNVILPRRPQLILSGINRGTNAGRNVLYSGTVAAVMEGVMHGIPGIAFSLGDYFNPTFGHVESFIALIVDYALKHPLPDGTFLNVNFPKSECGPIKGVRLTNQGKEYWAENPEERHHPAENHPYYWLGSKLAQFDEQTDCDITWLKKGYATAVPIQIGDLTSHKHIAAEKQNFESFVNLS</sequence>
<feature type="binding site" evidence="7">
    <location>
        <position position="12"/>
    </location>
    <ligand>
        <name>a divalent metal cation</name>
        <dbReference type="ChEBI" id="CHEBI:60240"/>
    </ligand>
</feature>
<dbReference type="NCBIfam" id="TIGR00087">
    <property type="entry name" value="surE"/>
    <property type="match status" value="1"/>
</dbReference>
<dbReference type="InterPro" id="IPR030048">
    <property type="entry name" value="SurE"/>
</dbReference>
<dbReference type="PANTHER" id="PTHR30457">
    <property type="entry name" value="5'-NUCLEOTIDASE SURE"/>
    <property type="match status" value="1"/>
</dbReference>
<dbReference type="GO" id="GO:0000166">
    <property type="term" value="F:nucleotide binding"/>
    <property type="evidence" value="ECO:0007669"/>
    <property type="project" value="UniProtKB-KW"/>
</dbReference>
<evidence type="ECO:0000256" key="6">
    <source>
        <dbReference type="ARBA" id="ARBA00022801"/>
    </source>
</evidence>
<evidence type="ECO:0000259" key="8">
    <source>
        <dbReference type="Pfam" id="PF01975"/>
    </source>
</evidence>